<keyword evidence="3" id="KW-1185">Reference proteome</keyword>
<dbReference type="STRING" id="246404.A0A507F5Q8"/>
<sequence length="334" mass="35739">MDSTESDQQLRLEQLLGQQFEFDFEEESDVDNNASNLQAEDSNGQAEEAGMDSHSFRLFDSQLAQVSIVETDPTDSYTAVERVYEVDSDEEEMKRSKFESSGVIVSAATVLGESVSTQDDIWSRRIIHIPITVKKPHNQLRKSKKQRLQLRTKKSMQTKTDADIERYNAAEPVSLKSSLPILNRQYFKQPAVALSIHKQRFSYWLGGARVVKGERGAPASFYGFNGGGGRGSFGRGRGGFGGGGSGGFGRGATSSYSRGGGGASIGRDRGRGGFSRGGFKSSSMGFGNRGGFTSNKPHGSQSSVSKASDGASSSGSGAQISGGYGGASKFKNLQ</sequence>
<comment type="caution">
    <text evidence="2">The sequence shown here is derived from an EMBL/GenBank/DDBJ whole genome shotgun (WGS) entry which is preliminary data.</text>
</comment>
<feature type="region of interest" description="Disordered" evidence="1">
    <location>
        <begin position="24"/>
        <end position="52"/>
    </location>
</feature>
<protein>
    <submittedName>
        <fullName evidence="2">Uncharacterized protein</fullName>
    </submittedName>
</protein>
<dbReference type="OrthoDB" id="2144807at2759"/>
<dbReference type="EMBL" id="QEAP01000270">
    <property type="protein sequence ID" value="TPX70960.1"/>
    <property type="molecule type" value="Genomic_DNA"/>
</dbReference>
<gene>
    <name evidence="2" type="ORF">CcCBS67573_g06385</name>
</gene>
<proteinExistence type="predicted"/>
<feature type="compositionally biased region" description="Low complexity" evidence="1">
    <location>
        <begin position="299"/>
        <end position="319"/>
    </location>
</feature>
<name>A0A507F5Q8_9FUNG</name>
<evidence type="ECO:0000313" key="3">
    <source>
        <dbReference type="Proteomes" id="UP000320333"/>
    </source>
</evidence>
<dbReference type="AlphaFoldDB" id="A0A507F5Q8"/>
<evidence type="ECO:0000256" key="1">
    <source>
        <dbReference type="SAM" id="MobiDB-lite"/>
    </source>
</evidence>
<accession>A0A507F5Q8</accession>
<feature type="compositionally biased region" description="Polar residues" evidence="1">
    <location>
        <begin position="31"/>
        <end position="45"/>
    </location>
</feature>
<feature type="compositionally biased region" description="Low complexity" evidence="1">
    <location>
        <begin position="277"/>
        <end position="286"/>
    </location>
</feature>
<reference evidence="2 3" key="1">
    <citation type="journal article" date="2019" name="Sci. Rep.">
        <title>Comparative genomics of chytrid fungi reveal insights into the obligate biotrophic and pathogenic lifestyle of Synchytrium endobioticum.</title>
        <authorList>
            <person name="van de Vossenberg B.T.L.H."/>
            <person name="Warris S."/>
            <person name="Nguyen H.D.T."/>
            <person name="van Gent-Pelzer M.P.E."/>
            <person name="Joly D.L."/>
            <person name="van de Geest H.C."/>
            <person name="Bonants P.J.M."/>
            <person name="Smith D.S."/>
            <person name="Levesque C.A."/>
            <person name="van der Lee T.A.J."/>
        </authorList>
    </citation>
    <scope>NUCLEOTIDE SEQUENCE [LARGE SCALE GENOMIC DNA]</scope>
    <source>
        <strain evidence="2 3">CBS 675.73</strain>
    </source>
</reference>
<organism evidence="2 3">
    <name type="scientific">Chytriomyces confervae</name>
    <dbReference type="NCBI Taxonomy" id="246404"/>
    <lineage>
        <taxon>Eukaryota</taxon>
        <taxon>Fungi</taxon>
        <taxon>Fungi incertae sedis</taxon>
        <taxon>Chytridiomycota</taxon>
        <taxon>Chytridiomycota incertae sedis</taxon>
        <taxon>Chytridiomycetes</taxon>
        <taxon>Chytridiales</taxon>
        <taxon>Chytriomycetaceae</taxon>
        <taxon>Chytriomyces</taxon>
    </lineage>
</organism>
<feature type="region of interest" description="Disordered" evidence="1">
    <location>
        <begin position="244"/>
        <end position="334"/>
    </location>
</feature>
<evidence type="ECO:0000313" key="2">
    <source>
        <dbReference type="EMBL" id="TPX70960.1"/>
    </source>
</evidence>
<dbReference type="Proteomes" id="UP000320333">
    <property type="component" value="Unassembled WGS sequence"/>
</dbReference>